<comment type="catalytic activity">
    <reaction evidence="4">
        <text>RX + glutathione = an S-substituted glutathione + a halide anion + H(+)</text>
        <dbReference type="Rhea" id="RHEA:16437"/>
        <dbReference type="ChEBI" id="CHEBI:15378"/>
        <dbReference type="ChEBI" id="CHEBI:16042"/>
        <dbReference type="ChEBI" id="CHEBI:17792"/>
        <dbReference type="ChEBI" id="CHEBI:57925"/>
        <dbReference type="ChEBI" id="CHEBI:90779"/>
        <dbReference type="EC" id="2.5.1.18"/>
    </reaction>
</comment>
<evidence type="ECO:0000313" key="7">
    <source>
        <dbReference type="Proteomes" id="UP000050761"/>
    </source>
</evidence>
<evidence type="ECO:0000256" key="2">
    <source>
        <dbReference type="ARBA" id="ARBA00022679"/>
    </source>
</evidence>
<evidence type="ECO:0000256" key="4">
    <source>
        <dbReference type="ARBA" id="ARBA00047960"/>
    </source>
</evidence>
<reference evidence="6 7" key="1">
    <citation type="submission" date="2018-11" db="EMBL/GenBank/DDBJ databases">
        <authorList>
            <consortium name="Pathogen Informatics"/>
        </authorList>
    </citation>
    <scope>NUCLEOTIDE SEQUENCE [LARGE SCALE GENOMIC DNA]</scope>
</reference>
<dbReference type="InterPro" id="IPR050213">
    <property type="entry name" value="GST_superfamily"/>
</dbReference>
<evidence type="ECO:0000259" key="5">
    <source>
        <dbReference type="PROSITE" id="PS50404"/>
    </source>
</evidence>
<dbReference type="Gene3D" id="3.40.30.10">
    <property type="entry name" value="Glutaredoxin"/>
    <property type="match status" value="1"/>
</dbReference>
<dbReference type="InterPro" id="IPR004045">
    <property type="entry name" value="Glutathione_S-Trfase_N"/>
</dbReference>
<evidence type="ECO:0000256" key="1">
    <source>
        <dbReference type="ARBA" id="ARBA00012452"/>
    </source>
</evidence>
<dbReference type="Pfam" id="PF02798">
    <property type="entry name" value="GST_N"/>
    <property type="match status" value="1"/>
</dbReference>
<dbReference type="FunFam" id="3.40.30.10:FF:000258">
    <property type="entry name" value="Glutathione S-transferase"/>
    <property type="match status" value="1"/>
</dbReference>
<organism evidence="7 8">
    <name type="scientific">Heligmosomoides polygyrus</name>
    <name type="common">Parasitic roundworm</name>
    <dbReference type="NCBI Taxonomy" id="6339"/>
    <lineage>
        <taxon>Eukaryota</taxon>
        <taxon>Metazoa</taxon>
        <taxon>Ecdysozoa</taxon>
        <taxon>Nematoda</taxon>
        <taxon>Chromadorea</taxon>
        <taxon>Rhabditida</taxon>
        <taxon>Rhabditina</taxon>
        <taxon>Rhabditomorpha</taxon>
        <taxon>Strongyloidea</taxon>
        <taxon>Heligmosomidae</taxon>
        <taxon>Heligmosomoides</taxon>
    </lineage>
</organism>
<dbReference type="PROSITE" id="PS50404">
    <property type="entry name" value="GST_NTER"/>
    <property type="match status" value="1"/>
</dbReference>
<dbReference type="Gene3D" id="1.20.1050.10">
    <property type="match status" value="1"/>
</dbReference>
<dbReference type="PANTHER" id="PTHR11571:SF224">
    <property type="entry name" value="HEMATOPOIETIC PROSTAGLANDIN D SYNTHASE"/>
    <property type="match status" value="1"/>
</dbReference>
<dbReference type="EMBL" id="UZAH01029323">
    <property type="protein sequence ID" value="VDP05438.1"/>
    <property type="molecule type" value="Genomic_DNA"/>
</dbReference>
<keyword evidence="2" id="KW-0808">Transferase</keyword>
<dbReference type="SUPFAM" id="SSF47616">
    <property type="entry name" value="GST C-terminal domain-like"/>
    <property type="match status" value="1"/>
</dbReference>
<dbReference type="SFLD" id="SFLDS00019">
    <property type="entry name" value="Glutathione_Transferase_(cytos"/>
    <property type="match status" value="1"/>
</dbReference>
<evidence type="ECO:0000313" key="6">
    <source>
        <dbReference type="EMBL" id="VDP05438.1"/>
    </source>
</evidence>
<evidence type="ECO:0000313" key="8">
    <source>
        <dbReference type="WBParaSite" id="HPBE_0001628001-mRNA-1"/>
    </source>
</evidence>
<dbReference type="SUPFAM" id="SSF52833">
    <property type="entry name" value="Thioredoxin-like"/>
    <property type="match status" value="1"/>
</dbReference>
<accession>A0A3P8B6M7</accession>
<dbReference type="GO" id="GO:0004364">
    <property type="term" value="F:glutathione transferase activity"/>
    <property type="evidence" value="ECO:0007669"/>
    <property type="project" value="UniProtKB-EC"/>
</dbReference>
<evidence type="ECO:0000256" key="3">
    <source>
        <dbReference type="ARBA" id="ARBA00038317"/>
    </source>
</evidence>
<dbReference type="InterPro" id="IPR036282">
    <property type="entry name" value="Glutathione-S-Trfase_C_sf"/>
</dbReference>
<dbReference type="PANTHER" id="PTHR11571">
    <property type="entry name" value="GLUTATHIONE S-TRANSFERASE"/>
    <property type="match status" value="1"/>
</dbReference>
<dbReference type="InterPro" id="IPR036249">
    <property type="entry name" value="Thioredoxin-like_sf"/>
</dbReference>
<gene>
    <name evidence="6" type="ORF">HPBE_LOCUS16279</name>
</gene>
<accession>A0A183G470</accession>
<proteinExistence type="inferred from homology"/>
<feature type="domain" description="GST N-terminal" evidence="5">
    <location>
        <begin position="2"/>
        <end position="79"/>
    </location>
</feature>
<dbReference type="WBParaSite" id="HPBE_0001628001-mRNA-1">
    <property type="protein sequence ID" value="HPBE_0001628001-mRNA-1"/>
    <property type="gene ID" value="HPBE_0001628001"/>
</dbReference>
<name>A0A183G470_HELPZ</name>
<dbReference type="AlphaFoldDB" id="A0A183G470"/>
<keyword evidence="7" id="KW-1185">Reference proteome</keyword>
<dbReference type="OrthoDB" id="414243at2759"/>
<dbReference type="CDD" id="cd03039">
    <property type="entry name" value="GST_N_Sigma_like"/>
    <property type="match status" value="1"/>
</dbReference>
<dbReference type="GO" id="GO:0006749">
    <property type="term" value="P:glutathione metabolic process"/>
    <property type="evidence" value="ECO:0007669"/>
    <property type="project" value="TreeGrafter"/>
</dbReference>
<comment type="similarity">
    <text evidence="3">Belongs to the GST superfamily. Sigma family.</text>
</comment>
<dbReference type="InterPro" id="IPR040079">
    <property type="entry name" value="Glutathione_S-Trfase"/>
</dbReference>
<dbReference type="EC" id="2.5.1.18" evidence="1"/>
<dbReference type="Proteomes" id="UP000050761">
    <property type="component" value="Unassembled WGS sequence"/>
</dbReference>
<reference evidence="8" key="2">
    <citation type="submission" date="2019-09" db="UniProtKB">
        <authorList>
            <consortium name="WormBaseParasite"/>
        </authorList>
    </citation>
    <scope>IDENTIFICATION</scope>
</reference>
<protein>
    <recommendedName>
        <fullName evidence="1">glutathione transferase</fullName>
        <ecNumber evidence="1">2.5.1.18</ecNumber>
    </recommendedName>
</protein>
<sequence>MVQYKVTYFDKRALAEIIRQVLVVAEQDFEDVRYTPEEWLRHEAETPFGQLPVLEVDGKQLAQPFAIARFLARKFDIAGKNAFDEALVDSIADQLKDYVAEIRPFYNVERGFGEGGLSSLLLDVFFPARDKMFAIITKLLKSNESGWS</sequence>